<evidence type="ECO:0000313" key="2">
    <source>
        <dbReference type="EMBL" id="HHR95567.1"/>
    </source>
</evidence>
<reference evidence="2" key="1">
    <citation type="journal article" date="2020" name="mSystems">
        <title>Genome- and Community-Level Interaction Insights into Carbon Utilization and Element Cycling Functions of Hydrothermarchaeota in Hydrothermal Sediment.</title>
        <authorList>
            <person name="Zhou Z."/>
            <person name="Liu Y."/>
            <person name="Xu W."/>
            <person name="Pan J."/>
            <person name="Luo Z.H."/>
            <person name="Li M."/>
        </authorList>
    </citation>
    <scope>NUCLEOTIDE SEQUENCE [LARGE SCALE GENOMIC DNA]</scope>
    <source>
        <strain evidence="2">SpSt-1</strain>
    </source>
</reference>
<feature type="transmembrane region" description="Helical" evidence="1">
    <location>
        <begin position="12"/>
        <end position="32"/>
    </location>
</feature>
<accession>A0A7C5UVN3</accession>
<dbReference type="EMBL" id="DRUB01000031">
    <property type="protein sequence ID" value="HHR95567.1"/>
    <property type="molecule type" value="Genomic_DNA"/>
</dbReference>
<protein>
    <submittedName>
        <fullName evidence="2">Uncharacterized protein</fullName>
    </submittedName>
</protein>
<name>A0A7C5UVN3_9CREN</name>
<gene>
    <name evidence="2" type="ORF">ENL47_01775</name>
</gene>
<dbReference type="AlphaFoldDB" id="A0A7C5UVN3"/>
<proteinExistence type="predicted"/>
<sequence length="179" mass="20874">MVKKKKQKSKSKLYLFILIMTIAFVIAIYYAYAYISSQTVSPTNNLKLFQKLAEIEQRNGLPKDYAYSVPQTLVIKNNTPIAIVIGEVIDVAFWRKLIESTVDITMNQQNIPIYLGAYLYTRISKNDVESIVLEILENRRNESLNLITFGSTTCPHCRNLHIFFENNFKDKYMFLWIDK</sequence>
<evidence type="ECO:0000256" key="1">
    <source>
        <dbReference type="SAM" id="Phobius"/>
    </source>
</evidence>
<comment type="caution">
    <text evidence="2">The sequence shown here is derived from an EMBL/GenBank/DDBJ whole genome shotgun (WGS) entry which is preliminary data.</text>
</comment>
<organism evidence="2">
    <name type="scientific">Ignisphaera aggregans</name>
    <dbReference type="NCBI Taxonomy" id="334771"/>
    <lineage>
        <taxon>Archaea</taxon>
        <taxon>Thermoproteota</taxon>
        <taxon>Thermoprotei</taxon>
        <taxon>Desulfurococcales</taxon>
        <taxon>Desulfurococcaceae</taxon>
        <taxon>Ignisphaera</taxon>
    </lineage>
</organism>
<keyword evidence="1" id="KW-0472">Membrane</keyword>
<keyword evidence="1" id="KW-0812">Transmembrane</keyword>
<keyword evidence="1" id="KW-1133">Transmembrane helix</keyword>